<evidence type="ECO:0000313" key="3">
    <source>
        <dbReference type="Proteomes" id="UP001273166"/>
    </source>
</evidence>
<dbReference type="PANTHER" id="PTHR24148:SF73">
    <property type="entry name" value="HET DOMAIN PROTEIN (AFU_ORTHOLOGUE AFUA_8G01020)"/>
    <property type="match status" value="1"/>
</dbReference>
<dbReference type="GeneID" id="87885979"/>
<gene>
    <name evidence="2" type="ORF">B0T15DRAFT_496050</name>
</gene>
<accession>A0AAJ0LZK7</accession>
<dbReference type="InterPro" id="IPR052895">
    <property type="entry name" value="HetReg/Transcr_Mod"/>
</dbReference>
<protein>
    <recommendedName>
        <fullName evidence="1">Heterokaryon incompatibility domain-containing protein</fullName>
    </recommendedName>
</protein>
<organism evidence="2 3">
    <name type="scientific">Chaetomium strumarium</name>
    <dbReference type="NCBI Taxonomy" id="1170767"/>
    <lineage>
        <taxon>Eukaryota</taxon>
        <taxon>Fungi</taxon>
        <taxon>Dikarya</taxon>
        <taxon>Ascomycota</taxon>
        <taxon>Pezizomycotina</taxon>
        <taxon>Sordariomycetes</taxon>
        <taxon>Sordariomycetidae</taxon>
        <taxon>Sordariales</taxon>
        <taxon>Chaetomiaceae</taxon>
        <taxon>Chaetomium</taxon>
    </lineage>
</organism>
<evidence type="ECO:0000259" key="1">
    <source>
        <dbReference type="Pfam" id="PF06985"/>
    </source>
</evidence>
<reference evidence="2" key="1">
    <citation type="journal article" date="2023" name="Mol. Phylogenet. Evol.">
        <title>Genome-scale phylogeny and comparative genomics of the fungal order Sordariales.</title>
        <authorList>
            <person name="Hensen N."/>
            <person name="Bonometti L."/>
            <person name="Westerberg I."/>
            <person name="Brannstrom I.O."/>
            <person name="Guillou S."/>
            <person name="Cros-Aarteil S."/>
            <person name="Calhoun S."/>
            <person name="Haridas S."/>
            <person name="Kuo A."/>
            <person name="Mondo S."/>
            <person name="Pangilinan J."/>
            <person name="Riley R."/>
            <person name="LaButti K."/>
            <person name="Andreopoulos B."/>
            <person name="Lipzen A."/>
            <person name="Chen C."/>
            <person name="Yan M."/>
            <person name="Daum C."/>
            <person name="Ng V."/>
            <person name="Clum A."/>
            <person name="Steindorff A."/>
            <person name="Ohm R.A."/>
            <person name="Martin F."/>
            <person name="Silar P."/>
            <person name="Natvig D.O."/>
            <person name="Lalanne C."/>
            <person name="Gautier V."/>
            <person name="Ament-Velasquez S.L."/>
            <person name="Kruys A."/>
            <person name="Hutchinson M.I."/>
            <person name="Powell A.J."/>
            <person name="Barry K."/>
            <person name="Miller A.N."/>
            <person name="Grigoriev I.V."/>
            <person name="Debuchy R."/>
            <person name="Gladieux P."/>
            <person name="Hiltunen Thoren M."/>
            <person name="Johannesson H."/>
        </authorList>
    </citation>
    <scope>NUCLEOTIDE SEQUENCE</scope>
    <source>
        <strain evidence="2">CBS 333.67</strain>
    </source>
</reference>
<reference evidence="2" key="2">
    <citation type="submission" date="2023-06" db="EMBL/GenBank/DDBJ databases">
        <authorList>
            <consortium name="Lawrence Berkeley National Laboratory"/>
            <person name="Mondo S.J."/>
            <person name="Hensen N."/>
            <person name="Bonometti L."/>
            <person name="Westerberg I."/>
            <person name="Brannstrom I.O."/>
            <person name="Guillou S."/>
            <person name="Cros-Aarteil S."/>
            <person name="Calhoun S."/>
            <person name="Haridas S."/>
            <person name="Kuo A."/>
            <person name="Pangilinan J."/>
            <person name="Riley R."/>
            <person name="Labutti K."/>
            <person name="Andreopoulos B."/>
            <person name="Lipzen A."/>
            <person name="Chen C."/>
            <person name="Yanf M."/>
            <person name="Daum C."/>
            <person name="Ng V."/>
            <person name="Clum A."/>
            <person name="Steindorff A."/>
            <person name="Ohm R."/>
            <person name="Martin F."/>
            <person name="Silar P."/>
            <person name="Natvig D."/>
            <person name="Lalanne C."/>
            <person name="Gautier V."/>
            <person name="Ament-Velasquez S.L."/>
            <person name="Kruys A."/>
            <person name="Hutchinson M.I."/>
            <person name="Powell A.J."/>
            <person name="Barry K."/>
            <person name="Miller A.N."/>
            <person name="Grigoriev I.V."/>
            <person name="Debuchy R."/>
            <person name="Gladieux P."/>
            <person name="Thoren M.H."/>
            <person name="Johannesson H."/>
        </authorList>
    </citation>
    <scope>NUCLEOTIDE SEQUENCE</scope>
    <source>
        <strain evidence="2">CBS 333.67</strain>
    </source>
</reference>
<feature type="domain" description="Heterokaryon incompatibility" evidence="1">
    <location>
        <begin position="47"/>
        <end position="130"/>
    </location>
</feature>
<comment type="caution">
    <text evidence="2">The sequence shown here is derived from an EMBL/GenBank/DDBJ whole genome shotgun (WGS) entry which is preliminary data.</text>
</comment>
<dbReference type="EMBL" id="JAUDZG010000006">
    <property type="protein sequence ID" value="KAK3303500.1"/>
    <property type="molecule type" value="Genomic_DNA"/>
</dbReference>
<proteinExistence type="predicted"/>
<dbReference type="PANTHER" id="PTHR24148">
    <property type="entry name" value="ANKYRIN REPEAT DOMAIN-CONTAINING PROTEIN 39 HOMOLOG-RELATED"/>
    <property type="match status" value="1"/>
</dbReference>
<keyword evidence="3" id="KW-1185">Reference proteome</keyword>
<sequence>MKLYVVSPDCAPNDQCLRINGAGWGLLEQDIADTQVLQLHPSEHADFICVSYSWGRGRCPSPFHPPFEVSDRTLPALTATIAQRPTCHRIWIDAFCVPPPSNPHLRAATLESMGFIYSRAAEVIVVVSSQALPVLQYITTTKDWVTRAWTYQEAVNARQLHFTTTTTISAAAAAGSGVLVDSMQLFSRLGHALALLAKTAPKERKRYPRLSAFEDVMCDRAVAAYLERSALQVMTVMEERTQTWPDDHFYAMMGAISTEPARASGAESACEAFMALCEQKGDWSFVFTSARRDGKIGGTRWRPTKEGGEGLKPIIKLPSWGGGLKGEWKDGCLVLEHIVVLGLGTAAHEVGAWIRWWLEGFDPRRYGSDAKLGPAAFEALRELGFSGSSEYLATENGLVFPQNPVPPSAQVEVLVTAEIRWSPGAPALVRYHGDTGTDPGLFFYEPAVFGEMPKLLAVHRPTAVSLS</sequence>
<dbReference type="RefSeq" id="XP_062719280.1">
    <property type="nucleotide sequence ID" value="XM_062867150.1"/>
</dbReference>
<dbReference type="Proteomes" id="UP001273166">
    <property type="component" value="Unassembled WGS sequence"/>
</dbReference>
<name>A0AAJ0LZK7_9PEZI</name>
<evidence type="ECO:0000313" key="2">
    <source>
        <dbReference type="EMBL" id="KAK3303500.1"/>
    </source>
</evidence>
<dbReference type="Pfam" id="PF06985">
    <property type="entry name" value="HET"/>
    <property type="match status" value="1"/>
</dbReference>
<dbReference type="InterPro" id="IPR010730">
    <property type="entry name" value="HET"/>
</dbReference>
<dbReference type="AlphaFoldDB" id="A0AAJ0LZK7"/>